<name>A0ABX5FJ45_9BACL</name>
<dbReference type="Proteomes" id="UP000241645">
    <property type="component" value="Unassembled WGS sequence"/>
</dbReference>
<accession>A0ABX5FJ45</accession>
<organism evidence="1 2">
    <name type="scientific">Brevibacillus porteri</name>
    <dbReference type="NCBI Taxonomy" id="2126350"/>
    <lineage>
        <taxon>Bacteria</taxon>
        <taxon>Bacillati</taxon>
        <taxon>Bacillota</taxon>
        <taxon>Bacilli</taxon>
        <taxon>Bacillales</taxon>
        <taxon>Paenibacillaceae</taxon>
        <taxon>Brevibacillus</taxon>
    </lineage>
</organism>
<dbReference type="RefSeq" id="WP_106836330.1">
    <property type="nucleotide sequence ID" value="NZ_JARMEW010000060.1"/>
</dbReference>
<comment type="caution">
    <text evidence="1">The sequence shown here is derived from an EMBL/GenBank/DDBJ whole genome shotgun (WGS) entry which is preliminary data.</text>
</comment>
<proteinExistence type="predicted"/>
<keyword evidence="2" id="KW-1185">Reference proteome</keyword>
<sequence length="171" mass="19623">MDDLKARLEQLRERTRNARKERGLLDDPPEPFIELPLSYVLLDELEKFYKITAQYAAVLVSGGMVPVDTSKFEQYAEVAGLLRGSKSRSLSSIGSSTLHIITTMERLNTGNCDDLSLEIRVLNLRLRSYHRKNFEDKSCLDGAKQLKDDRVALDHALKEAREHYETIKHLY</sequence>
<evidence type="ECO:0000313" key="1">
    <source>
        <dbReference type="EMBL" id="PSK04098.1"/>
    </source>
</evidence>
<gene>
    <name evidence="1" type="ORF">C7R92_27345</name>
</gene>
<protein>
    <submittedName>
        <fullName evidence="1">Uncharacterized protein</fullName>
    </submittedName>
</protein>
<evidence type="ECO:0000313" key="2">
    <source>
        <dbReference type="Proteomes" id="UP000241645"/>
    </source>
</evidence>
<dbReference type="EMBL" id="PXZO01000063">
    <property type="protein sequence ID" value="PSK04098.1"/>
    <property type="molecule type" value="Genomic_DNA"/>
</dbReference>
<reference evidence="1 2" key="1">
    <citation type="submission" date="2018-03" db="EMBL/GenBank/DDBJ databases">
        <title>Brevisbacillus phylogenomics.</title>
        <authorList>
            <person name="Dunlap C."/>
        </authorList>
    </citation>
    <scope>NUCLEOTIDE SEQUENCE [LARGE SCALE GENOMIC DNA]</scope>
    <source>
        <strain evidence="1 2">NRRL B-41110</strain>
    </source>
</reference>
<dbReference type="GeneID" id="95753798"/>